<dbReference type="Pfam" id="PF01478">
    <property type="entry name" value="Peptidase_A24"/>
    <property type="match status" value="1"/>
</dbReference>
<dbReference type="EC" id="3.4.23.43" evidence="3"/>
<feature type="transmembrane region" description="Helical" evidence="1">
    <location>
        <begin position="6"/>
        <end position="22"/>
    </location>
</feature>
<feature type="transmembrane region" description="Helical" evidence="1">
    <location>
        <begin position="34"/>
        <end position="50"/>
    </location>
</feature>
<feature type="domain" description="Prepilin type IV endopeptidase peptidase" evidence="2">
    <location>
        <begin position="14"/>
        <end position="113"/>
    </location>
</feature>
<organism evidence="3 4">
    <name type="scientific">Yoonia phaeophyticola</name>
    <dbReference type="NCBI Taxonomy" id="3137369"/>
    <lineage>
        <taxon>Bacteria</taxon>
        <taxon>Pseudomonadati</taxon>
        <taxon>Pseudomonadota</taxon>
        <taxon>Alphaproteobacteria</taxon>
        <taxon>Rhodobacterales</taxon>
        <taxon>Paracoccaceae</taxon>
        <taxon>Yoonia</taxon>
    </lineage>
</organism>
<evidence type="ECO:0000313" key="4">
    <source>
        <dbReference type="Proteomes" id="UP001440612"/>
    </source>
</evidence>
<dbReference type="EMBL" id="CP150951">
    <property type="protein sequence ID" value="WZC48970.1"/>
    <property type="molecule type" value="Genomic_DNA"/>
</dbReference>
<feature type="transmembrane region" description="Helical" evidence="1">
    <location>
        <begin position="98"/>
        <end position="119"/>
    </location>
</feature>
<keyword evidence="4" id="KW-1185">Reference proteome</keyword>
<proteinExistence type="predicted"/>
<keyword evidence="3" id="KW-0378">Hydrolase</keyword>
<dbReference type="RefSeq" id="WP_341367083.1">
    <property type="nucleotide sequence ID" value="NZ_CP150951.2"/>
</dbReference>
<dbReference type="Proteomes" id="UP001440612">
    <property type="component" value="Chromosome"/>
</dbReference>
<sequence>MTAATAYWFLPAVIPLAMYISWNDMRSMKITNQSMLVLLIVFIVLGPFAFGLRTYFWQFLHFPFVLIIGMALWSLRLMGGGDAKMLAVMAPYVVVSDLYSIAQLFVACALAGLTMHGIFRYTSLHKLAPDWKSWEARSEHLRGGIFGLNHAFPKGLVLSMTLLFYLIAVAVYR</sequence>
<accession>A0ABZ2V4D8</accession>
<dbReference type="InterPro" id="IPR000045">
    <property type="entry name" value="Prepilin_IV_endopep_pep"/>
</dbReference>
<feature type="transmembrane region" description="Helical" evidence="1">
    <location>
        <begin position="56"/>
        <end position="77"/>
    </location>
</feature>
<evidence type="ECO:0000256" key="1">
    <source>
        <dbReference type="SAM" id="Phobius"/>
    </source>
</evidence>
<keyword evidence="1" id="KW-0812">Transmembrane</keyword>
<feature type="transmembrane region" description="Helical" evidence="1">
    <location>
        <begin position="151"/>
        <end position="172"/>
    </location>
</feature>
<keyword evidence="1" id="KW-1133">Transmembrane helix</keyword>
<name>A0ABZ2V4D8_9RHOB</name>
<protein>
    <submittedName>
        <fullName evidence="3">Prepilin peptidase</fullName>
        <ecNumber evidence="3">3.4.23.43</ecNumber>
    </submittedName>
</protein>
<evidence type="ECO:0000259" key="2">
    <source>
        <dbReference type="Pfam" id="PF01478"/>
    </source>
</evidence>
<evidence type="ECO:0000313" key="3">
    <source>
        <dbReference type="EMBL" id="WZC48970.1"/>
    </source>
</evidence>
<reference evidence="4" key="1">
    <citation type="submission" date="2024-04" db="EMBL/GenBank/DDBJ databases">
        <title>Phylogenomic analyses of a clade within the roseobacter group suggest taxonomic reassignments of species of the genera Aestuariivita, Citreicella, Loktanella, Nautella, Pelagibaca, Ruegeria, Thalassobius, Thiobacimonas and Tropicibacter, and the proposal o.</title>
        <authorList>
            <person name="Jeon C.O."/>
        </authorList>
    </citation>
    <scope>NUCLEOTIDE SEQUENCE [LARGE SCALE GENOMIC DNA]</scope>
    <source>
        <strain evidence="4">BS5-3</strain>
    </source>
</reference>
<dbReference type="Gene3D" id="1.20.120.1220">
    <property type="match status" value="1"/>
</dbReference>
<gene>
    <name evidence="3" type="ORF">AABB29_19400</name>
</gene>
<keyword evidence="1" id="KW-0472">Membrane</keyword>
<dbReference type="GO" id="GO:0004190">
    <property type="term" value="F:aspartic-type endopeptidase activity"/>
    <property type="evidence" value="ECO:0007669"/>
    <property type="project" value="UniProtKB-EC"/>
</dbReference>